<sequence>MHGHIILPRYMTPNWLALCLVYGGGDLPGLLLCRLELLMLERFSGAVDVNWKEMFAVPASLKTIIVDSCGVLRLLDCLQGRRCFYYKTSVGKILQRLICVVSDKKNNNKYFNQAIIRHSGPAFHTQVKILHRNDIVVEKLCEVQLPSPITHIWNRIQDYKKKIARNSVL</sequence>
<accession>A0A0K0FJT0</accession>
<dbReference type="AlphaFoldDB" id="A0A0K0FJT0"/>
<dbReference type="WBParaSite" id="SVE_0915600.1">
    <property type="protein sequence ID" value="SVE_0915600.1"/>
    <property type="gene ID" value="SVE_0915600"/>
</dbReference>
<evidence type="ECO:0000313" key="2">
    <source>
        <dbReference type="WBParaSite" id="SVE_0915600.1"/>
    </source>
</evidence>
<name>A0A0K0FJT0_STRVS</name>
<proteinExistence type="predicted"/>
<reference evidence="2" key="2">
    <citation type="submission" date="2015-08" db="UniProtKB">
        <authorList>
            <consortium name="WormBaseParasite"/>
        </authorList>
    </citation>
    <scope>IDENTIFICATION</scope>
</reference>
<keyword evidence="1" id="KW-1185">Reference proteome</keyword>
<protein>
    <submittedName>
        <fullName evidence="2">Disease resistance protein</fullName>
    </submittedName>
</protein>
<organism evidence="1 2">
    <name type="scientific">Strongyloides venezuelensis</name>
    <name type="common">Threadworm</name>
    <dbReference type="NCBI Taxonomy" id="75913"/>
    <lineage>
        <taxon>Eukaryota</taxon>
        <taxon>Metazoa</taxon>
        <taxon>Ecdysozoa</taxon>
        <taxon>Nematoda</taxon>
        <taxon>Chromadorea</taxon>
        <taxon>Rhabditida</taxon>
        <taxon>Tylenchina</taxon>
        <taxon>Panagrolaimomorpha</taxon>
        <taxon>Strongyloidoidea</taxon>
        <taxon>Strongyloididae</taxon>
        <taxon>Strongyloides</taxon>
    </lineage>
</organism>
<evidence type="ECO:0000313" key="1">
    <source>
        <dbReference type="Proteomes" id="UP000035680"/>
    </source>
</evidence>
<reference evidence="1" key="1">
    <citation type="submission" date="2014-07" db="EMBL/GenBank/DDBJ databases">
        <authorList>
            <person name="Martin A.A"/>
            <person name="De Silva N."/>
        </authorList>
    </citation>
    <scope>NUCLEOTIDE SEQUENCE</scope>
</reference>
<dbReference type="Proteomes" id="UP000035680">
    <property type="component" value="Unassembled WGS sequence"/>
</dbReference>